<dbReference type="Proteomes" id="UP001188597">
    <property type="component" value="Unassembled WGS sequence"/>
</dbReference>
<comment type="caution">
    <text evidence="4">The sequence shown here is derived from an EMBL/GenBank/DDBJ whole genome shotgun (WGS) entry which is preliminary data.</text>
</comment>
<dbReference type="AlphaFoldDB" id="A0AA88WKM6"/>
<dbReference type="EMBL" id="JAVXUP010000478">
    <property type="protein sequence ID" value="KAK3026963.1"/>
    <property type="molecule type" value="Genomic_DNA"/>
</dbReference>
<keyword evidence="1" id="KW-0677">Repeat</keyword>
<reference evidence="4" key="1">
    <citation type="submission" date="2022-12" db="EMBL/GenBank/DDBJ databases">
        <title>Draft genome assemblies for two species of Escallonia (Escalloniales).</title>
        <authorList>
            <person name="Chanderbali A."/>
            <person name="Dervinis C."/>
            <person name="Anghel I."/>
            <person name="Soltis D."/>
            <person name="Soltis P."/>
            <person name="Zapata F."/>
        </authorList>
    </citation>
    <scope>NUCLEOTIDE SEQUENCE</scope>
    <source>
        <strain evidence="4">UCBG64.0493</strain>
        <tissue evidence="4">Leaf</tissue>
    </source>
</reference>
<dbReference type="PANTHER" id="PTHR47932">
    <property type="entry name" value="ATPASE EXPRESSION PROTEIN 3"/>
    <property type="match status" value="1"/>
</dbReference>
<dbReference type="PROSITE" id="PS51375">
    <property type="entry name" value="PPR"/>
    <property type="match status" value="1"/>
</dbReference>
<keyword evidence="5" id="KW-1185">Reference proteome</keyword>
<feature type="region of interest" description="Disordered" evidence="3">
    <location>
        <begin position="40"/>
        <end position="155"/>
    </location>
</feature>
<feature type="compositionally biased region" description="Pro residues" evidence="3">
    <location>
        <begin position="79"/>
        <end position="107"/>
    </location>
</feature>
<dbReference type="Pfam" id="PF13041">
    <property type="entry name" value="PPR_2"/>
    <property type="match status" value="1"/>
</dbReference>
<proteinExistence type="predicted"/>
<organism evidence="4 5">
    <name type="scientific">Escallonia herrerae</name>
    <dbReference type="NCBI Taxonomy" id="1293975"/>
    <lineage>
        <taxon>Eukaryota</taxon>
        <taxon>Viridiplantae</taxon>
        <taxon>Streptophyta</taxon>
        <taxon>Embryophyta</taxon>
        <taxon>Tracheophyta</taxon>
        <taxon>Spermatophyta</taxon>
        <taxon>Magnoliopsida</taxon>
        <taxon>eudicotyledons</taxon>
        <taxon>Gunneridae</taxon>
        <taxon>Pentapetalae</taxon>
        <taxon>asterids</taxon>
        <taxon>campanulids</taxon>
        <taxon>Escalloniales</taxon>
        <taxon>Escalloniaceae</taxon>
        <taxon>Escallonia</taxon>
    </lineage>
</organism>
<name>A0AA88WKM6_9ASTE</name>
<evidence type="ECO:0000256" key="1">
    <source>
        <dbReference type="ARBA" id="ARBA00022737"/>
    </source>
</evidence>
<evidence type="ECO:0008006" key="6">
    <source>
        <dbReference type="Google" id="ProtNLM"/>
    </source>
</evidence>
<feature type="compositionally biased region" description="Acidic residues" evidence="3">
    <location>
        <begin position="54"/>
        <end position="78"/>
    </location>
</feature>
<dbReference type="NCBIfam" id="TIGR00756">
    <property type="entry name" value="PPR"/>
    <property type="match status" value="1"/>
</dbReference>
<feature type="region of interest" description="Disordered" evidence="3">
    <location>
        <begin position="397"/>
        <end position="432"/>
    </location>
</feature>
<accession>A0AA88WKM6</accession>
<dbReference type="PANTHER" id="PTHR47932:SF44">
    <property type="entry name" value="MIOREX COMPLEX COMPONENT 1"/>
    <property type="match status" value="1"/>
</dbReference>
<feature type="compositionally biased region" description="Basic and acidic residues" evidence="3">
    <location>
        <begin position="144"/>
        <end position="153"/>
    </location>
</feature>
<gene>
    <name evidence="4" type="ORF">RJ639_040815</name>
</gene>
<evidence type="ECO:0000313" key="5">
    <source>
        <dbReference type="Proteomes" id="UP001188597"/>
    </source>
</evidence>
<protein>
    <recommendedName>
        <fullName evidence="6">Pentatricopeptide repeat-containing protein</fullName>
    </recommendedName>
</protein>
<dbReference type="Gene3D" id="1.25.40.10">
    <property type="entry name" value="Tetratricopeptide repeat domain"/>
    <property type="match status" value="1"/>
</dbReference>
<feature type="repeat" description="PPR" evidence="2">
    <location>
        <begin position="283"/>
        <end position="317"/>
    </location>
</feature>
<dbReference type="InterPro" id="IPR011990">
    <property type="entry name" value="TPR-like_helical_dom_sf"/>
</dbReference>
<sequence>MKILLKNFTCTVCSKVLLAKPTWGLYPGALLRIPALLYGDDRKPASEPASEPPPEPDPEDDEDDELELELELDLEPEPEPAPAPEPDPLPPNPRPIPAPSPTPIPPRSKPKSFLATRLSDPKAKVKTSKVTRPSDFTPAIAKGPRSERLRGPPKDPYAADFVGKQWTRTHDKASSTKKNAGGITITLGSLQAMDNPNLEQHRNYGLHEKEKEKEKEMEMEARENHNITEHVFDEAKGSCRKSNIRSLIMMLCTVDYFEMAKRCHFQEVYALFEEMRGVGSEPDAKTYNSILKSLLESGETMEACSLLEDMLEKGIVLDIGTFEIEEKLKWAIGWVGRMTVGGGGVGVKLTFMTLELKHKAYYILGSNDSSGSYQVQEEREAANTYLKWLKAVDRSPVETSSSSPAKDVNQWSTRRRCRSSRTSQLMMYGPHN</sequence>
<evidence type="ECO:0000256" key="3">
    <source>
        <dbReference type="SAM" id="MobiDB-lite"/>
    </source>
</evidence>
<evidence type="ECO:0000313" key="4">
    <source>
        <dbReference type="EMBL" id="KAK3026963.1"/>
    </source>
</evidence>
<evidence type="ECO:0000256" key="2">
    <source>
        <dbReference type="PROSITE-ProRule" id="PRU00708"/>
    </source>
</evidence>
<dbReference type="InterPro" id="IPR002885">
    <property type="entry name" value="PPR_rpt"/>
</dbReference>